<name>A0A2P2MQY2_RHIMU</name>
<dbReference type="EMBL" id="GGEC01052149">
    <property type="protein sequence ID" value="MBX32633.1"/>
    <property type="molecule type" value="Transcribed_RNA"/>
</dbReference>
<organism evidence="1">
    <name type="scientific">Rhizophora mucronata</name>
    <name type="common">Asiatic mangrove</name>
    <dbReference type="NCBI Taxonomy" id="61149"/>
    <lineage>
        <taxon>Eukaryota</taxon>
        <taxon>Viridiplantae</taxon>
        <taxon>Streptophyta</taxon>
        <taxon>Embryophyta</taxon>
        <taxon>Tracheophyta</taxon>
        <taxon>Spermatophyta</taxon>
        <taxon>Magnoliopsida</taxon>
        <taxon>eudicotyledons</taxon>
        <taxon>Gunneridae</taxon>
        <taxon>Pentapetalae</taxon>
        <taxon>rosids</taxon>
        <taxon>fabids</taxon>
        <taxon>Malpighiales</taxon>
        <taxon>Rhizophoraceae</taxon>
        <taxon>Rhizophora</taxon>
    </lineage>
</organism>
<protein>
    <submittedName>
        <fullName evidence="1">Uncharacterized protein</fullName>
    </submittedName>
</protein>
<accession>A0A2P2MQY2</accession>
<reference evidence="1" key="1">
    <citation type="submission" date="2018-02" db="EMBL/GenBank/DDBJ databases">
        <title>Rhizophora mucronata_Transcriptome.</title>
        <authorList>
            <person name="Meera S.P."/>
            <person name="Sreeshan A."/>
            <person name="Augustine A."/>
        </authorList>
    </citation>
    <scope>NUCLEOTIDE SEQUENCE</scope>
    <source>
        <tissue evidence="1">Leaf</tissue>
    </source>
</reference>
<proteinExistence type="predicted"/>
<sequence length="25" mass="2945">MYIHPYVDTHALVYLANQSIKLKQV</sequence>
<dbReference type="AlphaFoldDB" id="A0A2P2MQY2"/>
<evidence type="ECO:0000313" key="1">
    <source>
        <dbReference type="EMBL" id="MBX32633.1"/>
    </source>
</evidence>